<proteinExistence type="predicted"/>
<evidence type="ECO:0000313" key="1">
    <source>
        <dbReference type="EMBL" id="AIE38372.1"/>
    </source>
</evidence>
<dbReference type="EMBL" id="KF594193">
    <property type="protein sequence ID" value="AIE38759.1"/>
    <property type="molecule type" value="Genomic_DNA"/>
</dbReference>
<evidence type="ECO:0000313" key="7">
    <source>
        <dbReference type="EMBL" id="AIE38630.1"/>
    </source>
</evidence>
<protein>
    <submittedName>
        <fullName evidence="2">Uncharacterized protein</fullName>
    </submittedName>
</protein>
<dbReference type="EMBL" id="KF594188">
    <property type="protein sequence ID" value="AIE38544.1"/>
    <property type="molecule type" value="Genomic_DNA"/>
</dbReference>
<name>A0A075EHQ8_9CAUD</name>
<evidence type="ECO:0000313" key="10">
    <source>
        <dbReference type="EMBL" id="AIE38759.1"/>
    </source>
</evidence>
<dbReference type="EMBL" id="KF594190">
    <property type="protein sequence ID" value="AIE38630.1"/>
    <property type="molecule type" value="Genomic_DNA"/>
</dbReference>
<dbReference type="EMBL" id="KF594191">
    <property type="protein sequence ID" value="AIE38673.1"/>
    <property type="molecule type" value="Genomic_DNA"/>
</dbReference>
<evidence type="ECO:0000313" key="8">
    <source>
        <dbReference type="EMBL" id="AIE38673.1"/>
    </source>
</evidence>
<dbReference type="EMBL" id="KF594189">
    <property type="protein sequence ID" value="AIE38587.1"/>
    <property type="molecule type" value="Genomic_DNA"/>
</dbReference>
<evidence type="ECO:0000313" key="11">
    <source>
        <dbReference type="EMBL" id="AIE38802.1"/>
    </source>
</evidence>
<evidence type="ECO:0000313" key="6">
    <source>
        <dbReference type="EMBL" id="AIE38587.1"/>
    </source>
</evidence>
<accession>A0A075EHQ8</accession>
<dbReference type="EMBL" id="KF594184">
    <property type="protein sequence ID" value="AIE38372.1"/>
    <property type="molecule type" value="Genomic_DNA"/>
</dbReference>
<dbReference type="EMBL" id="KF594194">
    <property type="protein sequence ID" value="AIE38802.1"/>
    <property type="molecule type" value="Genomic_DNA"/>
</dbReference>
<dbReference type="EMBL" id="KF594185">
    <property type="protein sequence ID" value="AIE38415.1"/>
    <property type="molecule type" value="Genomic_DNA"/>
</dbReference>
<evidence type="ECO:0000313" key="4">
    <source>
        <dbReference type="EMBL" id="AIE38501.1"/>
    </source>
</evidence>
<dbReference type="EMBL" id="KF594186">
    <property type="protein sequence ID" value="AIE38458.1"/>
    <property type="molecule type" value="Genomic_DNA"/>
</dbReference>
<evidence type="ECO:0000313" key="3">
    <source>
        <dbReference type="EMBL" id="AIE38458.1"/>
    </source>
</evidence>
<dbReference type="EMBL" id="KF594187">
    <property type="protein sequence ID" value="AIE38501.1"/>
    <property type="molecule type" value="Genomic_DNA"/>
</dbReference>
<evidence type="ECO:0000313" key="9">
    <source>
        <dbReference type="EMBL" id="AIE38716.1"/>
    </source>
</evidence>
<sequence>MTHPSLLDFVPIRGSWTTSSSSAQTMWSLIRDPLDGVDSNDKTRLYKAAHEIPVVQLGAADIEEVLDRLATVVTIAASVTALELIDEFLDLVVLQVRHLVPKVAGVANKDIISGLAAVINRREHWFVPFSRNLEPGLGSKCECVQLVLNVSLMFLAMASISSLVAERWCWSQ</sequence>
<evidence type="ECO:0000313" key="5">
    <source>
        <dbReference type="EMBL" id="AIE38544.1"/>
    </source>
</evidence>
<organism evidence="2">
    <name type="scientific">Siphovirus contig89</name>
    <dbReference type="NCBI Taxonomy" id="1518022"/>
    <lineage>
        <taxon>Viruses</taxon>
        <taxon>Duplodnaviria</taxon>
        <taxon>Heunggongvirae</taxon>
        <taxon>Uroviricota</taxon>
        <taxon>Caudoviricetes</taxon>
    </lineage>
</organism>
<reference evidence="2" key="1">
    <citation type="journal article" date="2014" name="ISME J.">
        <title>Human oral viruses are personal, persistent and gender-consistent.</title>
        <authorList>
            <person name="Abeles S.R."/>
            <person name="Robles-Sikisaka R."/>
            <person name="Ly M."/>
            <person name="Lum A.G."/>
            <person name="Salzman J."/>
            <person name="Boehm T.K."/>
            <person name="Pride D.T."/>
        </authorList>
    </citation>
    <scope>NUCLEOTIDE SEQUENCE</scope>
    <source>
        <strain evidence="8">Day14AM</strain>
        <strain evidence="1">Day1AM</strain>
        <strain evidence="2">Day1Noon</strain>
        <strain evidence="3">Day1PM</strain>
        <strain evidence="4">Day2AM</strain>
        <strain evidence="9">Day30AM</strain>
        <strain evidence="10">Day30Noon</strain>
        <strain evidence="5">Day4AM</strain>
        <strain evidence="11">Day60AM</strain>
        <strain evidence="6">Day7AM</strain>
        <strain evidence="7">Day7Noon</strain>
    </source>
</reference>
<evidence type="ECO:0000313" key="2">
    <source>
        <dbReference type="EMBL" id="AIE38415.1"/>
    </source>
</evidence>
<dbReference type="EMBL" id="KF594192">
    <property type="protein sequence ID" value="AIE38716.1"/>
    <property type="molecule type" value="Genomic_DNA"/>
</dbReference>